<name>A0AAU9Y5M3_9CNID</name>
<dbReference type="EMBL" id="CALNXJ010000140">
    <property type="protein sequence ID" value="CAH3166662.1"/>
    <property type="molecule type" value="Genomic_DNA"/>
</dbReference>
<accession>A0AAU9Y5M3</accession>
<evidence type="ECO:0000256" key="1">
    <source>
        <dbReference type="SAM" id="MobiDB-lite"/>
    </source>
</evidence>
<dbReference type="AlphaFoldDB" id="A0AAU9Y5M3"/>
<feature type="compositionally biased region" description="Basic and acidic residues" evidence="1">
    <location>
        <begin position="45"/>
        <end position="71"/>
    </location>
</feature>
<feature type="non-terminal residue" evidence="2">
    <location>
        <position position="1"/>
    </location>
</feature>
<reference evidence="2 3" key="1">
    <citation type="submission" date="2022-05" db="EMBL/GenBank/DDBJ databases">
        <authorList>
            <consortium name="Genoscope - CEA"/>
            <person name="William W."/>
        </authorList>
    </citation>
    <scope>NUCLEOTIDE SEQUENCE [LARGE SCALE GENOMIC DNA]</scope>
</reference>
<keyword evidence="3" id="KW-1185">Reference proteome</keyword>
<sequence>SKSKSKRKLYTTLKPFSMMKTKSESNLAQRFDFVAVDIPLDGEPEQEKDKENETQTTEDKKDEPVKQDEAPPHSGQRGRRPSVFEEGLKEFYDSTTTGEKVEAKESKAPEITLEDLDAVSGQTTEKLTSLAGDRMKIRPKRHHRSTANPVKNLQQRNDVRTETEVKYWHMYLALLTFEFSVVQW</sequence>
<organism evidence="2 3">
    <name type="scientific">Pocillopora meandrina</name>
    <dbReference type="NCBI Taxonomy" id="46732"/>
    <lineage>
        <taxon>Eukaryota</taxon>
        <taxon>Metazoa</taxon>
        <taxon>Cnidaria</taxon>
        <taxon>Anthozoa</taxon>
        <taxon>Hexacorallia</taxon>
        <taxon>Scleractinia</taxon>
        <taxon>Astrocoeniina</taxon>
        <taxon>Pocilloporidae</taxon>
        <taxon>Pocillopora</taxon>
    </lineage>
</organism>
<evidence type="ECO:0000313" key="2">
    <source>
        <dbReference type="EMBL" id="CAH3166662.1"/>
    </source>
</evidence>
<protein>
    <submittedName>
        <fullName evidence="2">Uncharacterized protein</fullName>
    </submittedName>
</protein>
<feature type="compositionally biased region" description="Basic and acidic residues" evidence="1">
    <location>
        <begin position="82"/>
        <end position="92"/>
    </location>
</feature>
<feature type="compositionally biased region" description="Basic and acidic residues" evidence="1">
    <location>
        <begin position="99"/>
        <end position="108"/>
    </location>
</feature>
<evidence type="ECO:0000313" key="3">
    <source>
        <dbReference type="Proteomes" id="UP001159428"/>
    </source>
</evidence>
<comment type="caution">
    <text evidence="2">The sequence shown here is derived from an EMBL/GenBank/DDBJ whole genome shotgun (WGS) entry which is preliminary data.</text>
</comment>
<gene>
    <name evidence="2" type="ORF">PMEA_00006179</name>
</gene>
<proteinExistence type="predicted"/>
<dbReference type="Proteomes" id="UP001159428">
    <property type="component" value="Unassembled WGS sequence"/>
</dbReference>
<feature type="region of interest" description="Disordered" evidence="1">
    <location>
        <begin position="37"/>
        <end position="108"/>
    </location>
</feature>